<evidence type="ECO:0000256" key="2">
    <source>
        <dbReference type="ARBA" id="ARBA00022670"/>
    </source>
</evidence>
<feature type="compositionally biased region" description="Low complexity" evidence="5">
    <location>
        <begin position="252"/>
        <end position="269"/>
    </location>
</feature>
<dbReference type="SUPFAM" id="SSF54001">
    <property type="entry name" value="Cysteine proteinases"/>
    <property type="match status" value="1"/>
</dbReference>
<evidence type="ECO:0000256" key="4">
    <source>
        <dbReference type="ARBA" id="ARBA00022807"/>
    </source>
</evidence>
<evidence type="ECO:0000259" key="7">
    <source>
        <dbReference type="PROSITE" id="PS51781"/>
    </source>
</evidence>
<dbReference type="Proteomes" id="UP000824265">
    <property type="component" value="Unassembled WGS sequence"/>
</dbReference>
<dbReference type="InterPro" id="IPR000064">
    <property type="entry name" value="NLP_P60_dom"/>
</dbReference>
<dbReference type="PROSITE" id="PS51935">
    <property type="entry name" value="NLPC_P60"/>
    <property type="match status" value="1"/>
</dbReference>
<evidence type="ECO:0000256" key="3">
    <source>
        <dbReference type="ARBA" id="ARBA00022801"/>
    </source>
</evidence>
<feature type="domain" description="SH3b" evidence="7">
    <location>
        <begin position="80"/>
        <end position="149"/>
    </location>
</feature>
<protein>
    <submittedName>
        <fullName evidence="9">SH3 domain-containing protein</fullName>
    </submittedName>
</protein>
<dbReference type="Pfam" id="PF00877">
    <property type="entry name" value="NLPC_P60"/>
    <property type="match status" value="1"/>
</dbReference>
<feature type="domain" description="NlpC/P60" evidence="8">
    <location>
        <begin position="275"/>
        <end position="389"/>
    </location>
</feature>
<dbReference type="InterPro" id="IPR052354">
    <property type="entry name" value="Cell_Wall_Dynamics_Protein"/>
</dbReference>
<evidence type="ECO:0000256" key="5">
    <source>
        <dbReference type="SAM" id="MobiDB-lite"/>
    </source>
</evidence>
<dbReference type="SMART" id="SM00287">
    <property type="entry name" value="SH3b"/>
    <property type="match status" value="2"/>
</dbReference>
<feature type="region of interest" description="Disordered" evidence="5">
    <location>
        <begin position="229"/>
        <end position="269"/>
    </location>
</feature>
<comment type="similarity">
    <text evidence="1">Belongs to the peptidase C40 family.</text>
</comment>
<dbReference type="PANTHER" id="PTHR34408:SF1">
    <property type="entry name" value="GLYCOSYL HYDROLASE FAMILY 19 DOMAIN-CONTAINING PROTEIN HI_1415"/>
    <property type="match status" value="1"/>
</dbReference>
<evidence type="ECO:0000313" key="10">
    <source>
        <dbReference type="Proteomes" id="UP000824265"/>
    </source>
</evidence>
<name>A0A9D1R663_9FIRM</name>
<keyword evidence="6" id="KW-0732">Signal</keyword>
<keyword evidence="4" id="KW-0788">Thiol protease</keyword>
<gene>
    <name evidence="9" type="ORF">H9742_06835</name>
</gene>
<keyword evidence="2" id="KW-0645">Protease</keyword>
<dbReference type="InterPro" id="IPR038765">
    <property type="entry name" value="Papain-like_cys_pep_sf"/>
</dbReference>
<dbReference type="RefSeq" id="WP_318705068.1">
    <property type="nucleotide sequence ID" value="NZ_CALWMU010000030.1"/>
</dbReference>
<sequence length="389" mass="41337">MVHGSVKVTAYALAAVMAFSGMSITADAAAATTVLPSGGVDLTIAKGNTLENITTDVSGTALEIQSILMPEQVEEEEQPSEEETFRNLVIAQVNDYVNVRSIPSEEGEIVGKLYDDSVGTFLAEENGWYQITSGSVTGYVKAEYCVTGEAAVELAKQVGTRIATVTTTTLKVRTEPSLEASVLGLVPIDDDLVVLEETENWVKVDIEEGIGWVSTAYVTLHSEFVQAESKEEEERRLAKEEEERRKAREAAAAKAAQSQTSSGSSTTTYSVGSGSEMGVAVAEYALQFVGNPYVYGGTSLTEGADCSGFVMSVYANFGISLPHSSSADRSQGYAVDGLENAQPGDLICYSGHVALYIGNGQIVHASTAKTGIIVSNADYKKVLAVRRIF</sequence>
<reference evidence="9" key="2">
    <citation type="submission" date="2021-04" db="EMBL/GenBank/DDBJ databases">
        <authorList>
            <person name="Gilroy R."/>
        </authorList>
    </citation>
    <scope>NUCLEOTIDE SEQUENCE</scope>
    <source>
        <strain evidence="9">CHK195-6426</strain>
    </source>
</reference>
<feature type="compositionally biased region" description="Basic and acidic residues" evidence="5">
    <location>
        <begin position="229"/>
        <end position="251"/>
    </location>
</feature>
<dbReference type="Pfam" id="PF08239">
    <property type="entry name" value="SH3_3"/>
    <property type="match status" value="2"/>
</dbReference>
<dbReference type="EMBL" id="DXGH01000037">
    <property type="protein sequence ID" value="HIW81233.1"/>
    <property type="molecule type" value="Genomic_DNA"/>
</dbReference>
<dbReference type="Gene3D" id="3.90.1720.10">
    <property type="entry name" value="endopeptidase domain like (from Nostoc punctiforme)"/>
    <property type="match status" value="1"/>
</dbReference>
<dbReference type="AlphaFoldDB" id="A0A9D1R663"/>
<evidence type="ECO:0000259" key="8">
    <source>
        <dbReference type="PROSITE" id="PS51935"/>
    </source>
</evidence>
<accession>A0A9D1R663</accession>
<dbReference type="PROSITE" id="PS51781">
    <property type="entry name" value="SH3B"/>
    <property type="match status" value="1"/>
</dbReference>
<dbReference type="Gene3D" id="2.30.30.40">
    <property type="entry name" value="SH3 Domains"/>
    <property type="match status" value="2"/>
</dbReference>
<feature type="signal peptide" evidence="6">
    <location>
        <begin position="1"/>
        <end position="28"/>
    </location>
</feature>
<comment type="caution">
    <text evidence="9">The sequence shown here is derived from an EMBL/GenBank/DDBJ whole genome shotgun (WGS) entry which is preliminary data.</text>
</comment>
<feature type="chain" id="PRO_5039072641" evidence="6">
    <location>
        <begin position="29"/>
        <end position="389"/>
    </location>
</feature>
<dbReference type="GO" id="GO:0008234">
    <property type="term" value="F:cysteine-type peptidase activity"/>
    <property type="evidence" value="ECO:0007669"/>
    <property type="project" value="UniProtKB-KW"/>
</dbReference>
<evidence type="ECO:0000313" key="9">
    <source>
        <dbReference type="EMBL" id="HIW81233.1"/>
    </source>
</evidence>
<organism evidence="9 10">
    <name type="scientific">Candidatus Acetatifactor stercoripullorum</name>
    <dbReference type="NCBI Taxonomy" id="2838414"/>
    <lineage>
        <taxon>Bacteria</taxon>
        <taxon>Bacillati</taxon>
        <taxon>Bacillota</taxon>
        <taxon>Clostridia</taxon>
        <taxon>Lachnospirales</taxon>
        <taxon>Lachnospiraceae</taxon>
        <taxon>Acetatifactor</taxon>
    </lineage>
</organism>
<evidence type="ECO:0000256" key="6">
    <source>
        <dbReference type="SAM" id="SignalP"/>
    </source>
</evidence>
<keyword evidence="3" id="KW-0378">Hydrolase</keyword>
<dbReference type="PANTHER" id="PTHR34408">
    <property type="entry name" value="FAMILY PROTEIN, PUTATIVE-RELATED"/>
    <property type="match status" value="1"/>
</dbReference>
<evidence type="ECO:0000256" key="1">
    <source>
        <dbReference type="ARBA" id="ARBA00007074"/>
    </source>
</evidence>
<reference evidence="9" key="1">
    <citation type="journal article" date="2021" name="PeerJ">
        <title>Extensive microbial diversity within the chicken gut microbiome revealed by metagenomics and culture.</title>
        <authorList>
            <person name="Gilroy R."/>
            <person name="Ravi A."/>
            <person name="Getino M."/>
            <person name="Pursley I."/>
            <person name="Horton D.L."/>
            <person name="Alikhan N.F."/>
            <person name="Baker D."/>
            <person name="Gharbi K."/>
            <person name="Hall N."/>
            <person name="Watson M."/>
            <person name="Adriaenssens E.M."/>
            <person name="Foster-Nyarko E."/>
            <person name="Jarju S."/>
            <person name="Secka A."/>
            <person name="Antonio M."/>
            <person name="Oren A."/>
            <person name="Chaudhuri R.R."/>
            <person name="La Ragione R."/>
            <person name="Hildebrand F."/>
            <person name="Pallen M.J."/>
        </authorList>
    </citation>
    <scope>NUCLEOTIDE SEQUENCE</scope>
    <source>
        <strain evidence="9">CHK195-6426</strain>
    </source>
</reference>
<dbReference type="GO" id="GO:0006508">
    <property type="term" value="P:proteolysis"/>
    <property type="evidence" value="ECO:0007669"/>
    <property type="project" value="UniProtKB-KW"/>
</dbReference>
<proteinExistence type="inferred from homology"/>
<dbReference type="InterPro" id="IPR003646">
    <property type="entry name" value="SH3-like_bac-type"/>
</dbReference>